<protein>
    <submittedName>
        <fullName evidence="2">Uncharacterized protein</fullName>
    </submittedName>
</protein>
<dbReference type="AlphaFoldDB" id="A0AAD7BDH6"/>
<sequence>MPPRSRWDANWTPPDRDFFPQGQGVISICRWTTEWQSLVDGSGHKDDEVRVESKGGATGVSADLTASPQGAPSVSCRTSISLPAPQVDANHASSSADTDQQTLSVNATDFSLSNDVPPKRSELIFFHVSFADGARSHTKTRRRKTRSMPEDASLVTPQHIKKSCDTDSERYDKLQADEWTAAVDIQRVLCRGCGGTTLLDQREGMRYYPGAWNKHRGRCRKIKSGKGLEGADHARAVYAFWNPQAGVEADNRTKRTARKSRVKPY</sequence>
<name>A0AAD7BDH6_9AGAR</name>
<evidence type="ECO:0000313" key="3">
    <source>
        <dbReference type="Proteomes" id="UP001221142"/>
    </source>
</evidence>
<dbReference type="EMBL" id="JARKIF010000020">
    <property type="protein sequence ID" value="KAJ7617724.1"/>
    <property type="molecule type" value="Genomic_DNA"/>
</dbReference>
<dbReference type="Proteomes" id="UP001221142">
    <property type="component" value="Unassembled WGS sequence"/>
</dbReference>
<keyword evidence="3" id="KW-1185">Reference proteome</keyword>
<organism evidence="2 3">
    <name type="scientific">Roridomyces roridus</name>
    <dbReference type="NCBI Taxonomy" id="1738132"/>
    <lineage>
        <taxon>Eukaryota</taxon>
        <taxon>Fungi</taxon>
        <taxon>Dikarya</taxon>
        <taxon>Basidiomycota</taxon>
        <taxon>Agaricomycotina</taxon>
        <taxon>Agaricomycetes</taxon>
        <taxon>Agaricomycetidae</taxon>
        <taxon>Agaricales</taxon>
        <taxon>Marasmiineae</taxon>
        <taxon>Mycenaceae</taxon>
        <taxon>Roridomyces</taxon>
    </lineage>
</organism>
<feature type="compositionally biased region" description="Basic residues" evidence="1">
    <location>
        <begin position="136"/>
        <end position="146"/>
    </location>
</feature>
<feature type="region of interest" description="Disordered" evidence="1">
    <location>
        <begin position="55"/>
        <end position="78"/>
    </location>
</feature>
<reference evidence="2" key="1">
    <citation type="submission" date="2023-03" db="EMBL/GenBank/DDBJ databases">
        <title>Massive genome expansion in bonnet fungi (Mycena s.s.) driven by repeated elements and novel gene families across ecological guilds.</title>
        <authorList>
            <consortium name="Lawrence Berkeley National Laboratory"/>
            <person name="Harder C.B."/>
            <person name="Miyauchi S."/>
            <person name="Viragh M."/>
            <person name="Kuo A."/>
            <person name="Thoen E."/>
            <person name="Andreopoulos B."/>
            <person name="Lu D."/>
            <person name="Skrede I."/>
            <person name="Drula E."/>
            <person name="Henrissat B."/>
            <person name="Morin E."/>
            <person name="Kohler A."/>
            <person name="Barry K."/>
            <person name="LaButti K."/>
            <person name="Morin E."/>
            <person name="Salamov A."/>
            <person name="Lipzen A."/>
            <person name="Mereny Z."/>
            <person name="Hegedus B."/>
            <person name="Baldrian P."/>
            <person name="Stursova M."/>
            <person name="Weitz H."/>
            <person name="Taylor A."/>
            <person name="Grigoriev I.V."/>
            <person name="Nagy L.G."/>
            <person name="Martin F."/>
            <person name="Kauserud H."/>
        </authorList>
    </citation>
    <scope>NUCLEOTIDE SEQUENCE</scope>
    <source>
        <strain evidence="2">9284</strain>
    </source>
</reference>
<proteinExistence type="predicted"/>
<accession>A0AAD7BDH6</accession>
<feature type="compositionally biased region" description="Polar residues" evidence="1">
    <location>
        <begin position="64"/>
        <end position="78"/>
    </location>
</feature>
<comment type="caution">
    <text evidence="2">The sequence shown here is derived from an EMBL/GenBank/DDBJ whole genome shotgun (WGS) entry which is preliminary data.</text>
</comment>
<evidence type="ECO:0000313" key="2">
    <source>
        <dbReference type="EMBL" id="KAJ7617724.1"/>
    </source>
</evidence>
<evidence type="ECO:0000256" key="1">
    <source>
        <dbReference type="SAM" id="MobiDB-lite"/>
    </source>
</evidence>
<gene>
    <name evidence="2" type="ORF">FB45DRAFT_932530</name>
</gene>
<feature type="region of interest" description="Disordered" evidence="1">
    <location>
        <begin position="136"/>
        <end position="158"/>
    </location>
</feature>